<dbReference type="PANTHER" id="PTHR22739">
    <property type="entry name" value="STRIATED MUSCLE ACTIVATOR OF RHO-DEPENDENT SIGNALING-RELATED"/>
    <property type="match status" value="1"/>
</dbReference>
<dbReference type="AlphaFoldDB" id="A0AAV8ZJ64"/>
<feature type="domain" description="Costars" evidence="1">
    <location>
        <begin position="75"/>
        <end position="158"/>
    </location>
</feature>
<evidence type="ECO:0000313" key="3">
    <source>
        <dbReference type="Proteomes" id="UP001162156"/>
    </source>
</evidence>
<dbReference type="EMBL" id="JANEYF010001530">
    <property type="protein sequence ID" value="KAJ8963568.1"/>
    <property type="molecule type" value="Genomic_DNA"/>
</dbReference>
<dbReference type="GO" id="GO:0030017">
    <property type="term" value="C:sarcomere"/>
    <property type="evidence" value="ECO:0007669"/>
    <property type="project" value="TreeGrafter"/>
</dbReference>
<dbReference type="Gene3D" id="1.10.10.1540">
    <property type="entry name" value="Costar domain"/>
    <property type="match status" value="1"/>
</dbReference>
<dbReference type="SMART" id="SM01283">
    <property type="entry name" value="Costars"/>
    <property type="match status" value="1"/>
</dbReference>
<dbReference type="InterPro" id="IPR038095">
    <property type="entry name" value="Costars_sf"/>
</dbReference>
<dbReference type="InterPro" id="IPR027817">
    <property type="entry name" value="Costars_dom"/>
</dbReference>
<organism evidence="2 3">
    <name type="scientific">Rhamnusium bicolor</name>
    <dbReference type="NCBI Taxonomy" id="1586634"/>
    <lineage>
        <taxon>Eukaryota</taxon>
        <taxon>Metazoa</taxon>
        <taxon>Ecdysozoa</taxon>
        <taxon>Arthropoda</taxon>
        <taxon>Hexapoda</taxon>
        <taxon>Insecta</taxon>
        <taxon>Pterygota</taxon>
        <taxon>Neoptera</taxon>
        <taxon>Endopterygota</taxon>
        <taxon>Coleoptera</taxon>
        <taxon>Polyphaga</taxon>
        <taxon>Cucujiformia</taxon>
        <taxon>Chrysomeloidea</taxon>
        <taxon>Cerambycidae</taxon>
        <taxon>Lepturinae</taxon>
        <taxon>Rhagiini</taxon>
        <taxon>Rhamnusium</taxon>
    </lineage>
</organism>
<dbReference type="Proteomes" id="UP001162156">
    <property type="component" value="Unassembled WGS sequence"/>
</dbReference>
<comment type="caution">
    <text evidence="2">The sequence shown here is derived from an EMBL/GenBank/DDBJ whole genome shotgun (WGS) entry which is preliminary data.</text>
</comment>
<name>A0AAV8ZJ64_9CUCU</name>
<dbReference type="FunFam" id="1.10.10.1540:FF:000003">
    <property type="entry name" value="Uncharacterized protein, isoform B"/>
    <property type="match status" value="1"/>
</dbReference>
<dbReference type="InterPro" id="IPR026111">
    <property type="entry name" value="Abra"/>
</dbReference>
<keyword evidence="3" id="KW-1185">Reference proteome</keyword>
<accession>A0AAV8ZJ64</accession>
<dbReference type="GO" id="GO:0003779">
    <property type="term" value="F:actin binding"/>
    <property type="evidence" value="ECO:0007669"/>
    <property type="project" value="InterPro"/>
</dbReference>
<dbReference type="PANTHER" id="PTHR22739:SF7">
    <property type="entry name" value="EG:152A3.3 PROTEIN-RELATED"/>
    <property type="match status" value="1"/>
</dbReference>
<dbReference type="GO" id="GO:0045944">
    <property type="term" value="P:positive regulation of transcription by RNA polymerase II"/>
    <property type="evidence" value="ECO:0007669"/>
    <property type="project" value="TreeGrafter"/>
</dbReference>
<gene>
    <name evidence="2" type="ORF">NQ314_005542</name>
</gene>
<evidence type="ECO:0000313" key="2">
    <source>
        <dbReference type="EMBL" id="KAJ8963568.1"/>
    </source>
</evidence>
<dbReference type="Pfam" id="PF14705">
    <property type="entry name" value="Costars"/>
    <property type="match status" value="1"/>
</dbReference>
<proteinExistence type="predicted"/>
<reference evidence="2" key="1">
    <citation type="journal article" date="2023" name="Insect Mol. Biol.">
        <title>Genome sequencing provides insights into the evolution of gene families encoding plant cell wall-degrading enzymes in longhorned beetles.</title>
        <authorList>
            <person name="Shin N.R."/>
            <person name="Okamura Y."/>
            <person name="Kirsch R."/>
            <person name="Pauchet Y."/>
        </authorList>
    </citation>
    <scope>NUCLEOTIDE SEQUENCE</scope>
    <source>
        <strain evidence="2">RBIC_L_NR</strain>
    </source>
</reference>
<evidence type="ECO:0000259" key="1">
    <source>
        <dbReference type="SMART" id="SM01283"/>
    </source>
</evidence>
<protein>
    <recommendedName>
        <fullName evidence="1">Costars domain-containing protein</fullName>
    </recommendedName>
</protein>
<sequence length="190" mass="21384">MSACVNRRVFVDSPLKSKVALFNQVADKHVKGQAINPFSNGQQAGNLPRPIISKEEYGKPPKGSLSETRAFKATIQVSKEMLELCEIINQCGEPLYAPEEKADDPRVVISFGELFGIYTAISDKVVGVLLRARKYKFVDFVGECLFQRRDDHIPIILIQPIKQIRAALMEKIETARQSIMQNEESNQSFQ</sequence>
<dbReference type="GO" id="GO:0035025">
    <property type="term" value="P:positive regulation of Rho protein signal transduction"/>
    <property type="evidence" value="ECO:0007669"/>
    <property type="project" value="InterPro"/>
</dbReference>